<comment type="similarity">
    <text evidence="2 11">Belongs to the TRM44 family.</text>
</comment>
<evidence type="ECO:0000256" key="8">
    <source>
        <dbReference type="ARBA" id="ARBA00022691"/>
    </source>
</evidence>
<dbReference type="Pfam" id="PF07757">
    <property type="entry name" value="AdoMet_MTase"/>
    <property type="match status" value="1"/>
</dbReference>
<protein>
    <recommendedName>
        <fullName evidence="4 11">tRNA (uracil-O(2)-)-methyltransferase</fullName>
        <ecNumber evidence="3 11">2.1.1.211</ecNumber>
    </recommendedName>
</protein>
<evidence type="ECO:0000256" key="4">
    <source>
        <dbReference type="ARBA" id="ARBA00017788"/>
    </source>
</evidence>
<evidence type="ECO:0000256" key="1">
    <source>
        <dbReference type="ARBA" id="ARBA00004496"/>
    </source>
</evidence>
<comment type="catalytic activity">
    <reaction evidence="10 11">
        <text>uridine(44) in tRNA(Ser) + S-adenosyl-L-methionine = 2'-O-methyluridine(44) in tRNA(Ser) + S-adenosyl-L-homocysteine + H(+)</text>
        <dbReference type="Rhea" id="RHEA:43100"/>
        <dbReference type="Rhea" id="RHEA-COMP:10339"/>
        <dbReference type="Rhea" id="RHEA-COMP:10340"/>
        <dbReference type="ChEBI" id="CHEBI:15378"/>
        <dbReference type="ChEBI" id="CHEBI:57856"/>
        <dbReference type="ChEBI" id="CHEBI:59789"/>
        <dbReference type="ChEBI" id="CHEBI:65315"/>
        <dbReference type="ChEBI" id="CHEBI:74478"/>
        <dbReference type="EC" id="2.1.1.211"/>
    </reaction>
</comment>
<dbReference type="EC" id="2.1.1.211" evidence="3 11"/>
<dbReference type="GO" id="GO:0005737">
    <property type="term" value="C:cytoplasm"/>
    <property type="evidence" value="ECO:0007669"/>
    <property type="project" value="UniProtKB-SubCell"/>
</dbReference>
<dbReference type="GO" id="GO:0030488">
    <property type="term" value="P:tRNA methylation"/>
    <property type="evidence" value="ECO:0007669"/>
    <property type="project" value="UniProtKB-UniRule"/>
</dbReference>
<keyword evidence="7 11" id="KW-0808">Transferase</keyword>
<organism evidence="12 13">
    <name type="scientific">Amylocarpus encephaloides</name>
    <dbReference type="NCBI Taxonomy" id="45428"/>
    <lineage>
        <taxon>Eukaryota</taxon>
        <taxon>Fungi</taxon>
        <taxon>Dikarya</taxon>
        <taxon>Ascomycota</taxon>
        <taxon>Pezizomycotina</taxon>
        <taxon>Leotiomycetes</taxon>
        <taxon>Helotiales</taxon>
        <taxon>Helotiales incertae sedis</taxon>
        <taxon>Amylocarpus</taxon>
    </lineage>
</organism>
<keyword evidence="9 11" id="KW-0819">tRNA processing</keyword>
<dbReference type="PANTHER" id="PTHR21210:SF0">
    <property type="entry name" value="TRNA (URACIL-O(2)-)-METHYLTRANSFERASE-RELATED"/>
    <property type="match status" value="1"/>
</dbReference>
<reference evidence="12" key="1">
    <citation type="journal article" date="2021" name="IMA Fungus">
        <title>Genomic characterization of three marine fungi, including Emericellopsis atlantica sp. nov. with signatures of a generalist lifestyle and marine biomass degradation.</title>
        <authorList>
            <person name="Hagestad O.C."/>
            <person name="Hou L."/>
            <person name="Andersen J.H."/>
            <person name="Hansen E.H."/>
            <person name="Altermark B."/>
            <person name="Li C."/>
            <person name="Kuhnert E."/>
            <person name="Cox R.J."/>
            <person name="Crous P.W."/>
            <person name="Spatafora J.W."/>
            <person name="Lail K."/>
            <person name="Amirebrahimi M."/>
            <person name="Lipzen A."/>
            <person name="Pangilinan J."/>
            <person name="Andreopoulos W."/>
            <person name="Hayes R.D."/>
            <person name="Ng V."/>
            <person name="Grigoriev I.V."/>
            <person name="Jackson S.A."/>
            <person name="Sutton T.D.S."/>
            <person name="Dobson A.D.W."/>
            <person name="Rama T."/>
        </authorList>
    </citation>
    <scope>NUCLEOTIDE SEQUENCE</scope>
    <source>
        <strain evidence="12">TRa018bII</strain>
    </source>
</reference>
<evidence type="ECO:0000256" key="2">
    <source>
        <dbReference type="ARBA" id="ARBA00009056"/>
    </source>
</evidence>
<evidence type="ECO:0000256" key="6">
    <source>
        <dbReference type="ARBA" id="ARBA00022603"/>
    </source>
</evidence>
<comment type="subcellular location">
    <subcellularLocation>
        <location evidence="1 11">Cytoplasm</location>
    </subcellularLocation>
</comment>
<accession>A0A9P8CAH0</accession>
<evidence type="ECO:0000256" key="3">
    <source>
        <dbReference type="ARBA" id="ARBA00012795"/>
    </source>
</evidence>
<sequence length="516" mass="58039">MKTLQRLVSKSWITKRLFGMSSSKMTPISAEETPEDFSIIEESSSDFSWVPLLKQDCSFPSEIFRSVMLNFIHNPNFNTNHLFRADISLDVPFQYESSEYETEIPPRIAHVKDFQLQTVMVRTMIPRNPLLDKPLDQTCLLYESKLECNEISSLVVYLSHISSAEECPHYHPPVRGVGFMQRYDPKTQQGTISIHFSFFESEPRSPKLERTAERLLAVLHKHGKANAAGYTKRVLHDVIIPQARTQNTYARLKAKYARVLCQTWVETTDPTKHVFEDLAIAAFLIELWADVYENQIFSGFVDIGCGNGLLVHILVEEGYEGWGFDARRRKSWTIWSQKSQDNLKEMVLIPSVLQTNHTTASEINANADGGPTNKPEIHDGVFPPGTFIISNHADELTPWTPILANISKSPFIMIPCCSHALSGAKFRAPAPKGAGATVSQFASLVTWVSEIARSCGWHVEKEMLRIPSTRNAAVIGRTRVVPYEDVDVKDLVTSFGGGTGWEENSLKLLKGSTRGH</sequence>
<evidence type="ECO:0000256" key="9">
    <source>
        <dbReference type="ARBA" id="ARBA00022694"/>
    </source>
</evidence>
<dbReference type="InterPro" id="IPR011671">
    <property type="entry name" value="tRNA_uracil_MeTrfase"/>
</dbReference>
<name>A0A9P8CAH0_9HELO</name>
<dbReference type="GO" id="GO:0141101">
    <property type="term" value="F:tRNA(Ser) (uridine(44)-2'-O-)-methyltransferase activity"/>
    <property type="evidence" value="ECO:0007669"/>
    <property type="project" value="UniProtKB-EC"/>
</dbReference>
<keyword evidence="8 11" id="KW-0949">S-adenosyl-L-methionine</keyword>
<evidence type="ECO:0000256" key="11">
    <source>
        <dbReference type="RuleBase" id="RU368004"/>
    </source>
</evidence>
<dbReference type="Proteomes" id="UP000824998">
    <property type="component" value="Unassembled WGS sequence"/>
</dbReference>
<evidence type="ECO:0000313" key="13">
    <source>
        <dbReference type="Proteomes" id="UP000824998"/>
    </source>
</evidence>
<gene>
    <name evidence="12" type="ORF">BJ875DRAFT_448220</name>
</gene>
<dbReference type="EMBL" id="MU251358">
    <property type="protein sequence ID" value="KAG9239490.1"/>
    <property type="molecule type" value="Genomic_DNA"/>
</dbReference>
<comment type="function">
    <text evidence="11">Adenosyl-L-methionine (AdoMet)-dependent tRNA (uracil-O(2)-)-methyltransferase.</text>
</comment>
<evidence type="ECO:0000256" key="5">
    <source>
        <dbReference type="ARBA" id="ARBA00022490"/>
    </source>
</evidence>
<keyword evidence="5 11" id="KW-0963">Cytoplasm</keyword>
<evidence type="ECO:0000313" key="12">
    <source>
        <dbReference type="EMBL" id="KAG9239490.1"/>
    </source>
</evidence>
<dbReference type="AlphaFoldDB" id="A0A9P8CAH0"/>
<proteinExistence type="inferred from homology"/>
<evidence type="ECO:0000256" key="10">
    <source>
        <dbReference type="ARBA" id="ARBA00047957"/>
    </source>
</evidence>
<dbReference type="PANTHER" id="PTHR21210">
    <property type="entry name" value="TRNA (URACIL-O(2)-)-METHYLTRANSFERASE-RELATED"/>
    <property type="match status" value="1"/>
</dbReference>
<dbReference type="OrthoDB" id="10047021at2759"/>
<evidence type="ECO:0000256" key="7">
    <source>
        <dbReference type="ARBA" id="ARBA00022679"/>
    </source>
</evidence>
<keyword evidence="13" id="KW-1185">Reference proteome</keyword>
<comment type="caution">
    <text evidence="12">The sequence shown here is derived from an EMBL/GenBank/DDBJ whole genome shotgun (WGS) entry which is preliminary data.</text>
</comment>
<keyword evidence="6 11" id="KW-0489">Methyltransferase</keyword>